<dbReference type="AlphaFoldDB" id="A0A918C9L8"/>
<evidence type="ECO:0000313" key="1">
    <source>
        <dbReference type="EMBL" id="GGR12724.1"/>
    </source>
</evidence>
<dbReference type="InterPro" id="IPR011990">
    <property type="entry name" value="TPR-like_helical_dom_sf"/>
</dbReference>
<dbReference type="Gene3D" id="1.25.40.10">
    <property type="entry name" value="Tetratricopeptide repeat domain"/>
    <property type="match status" value="1"/>
</dbReference>
<name>A0A918C9L8_9DEIO</name>
<evidence type="ECO:0000313" key="2">
    <source>
        <dbReference type="Proteomes" id="UP000603865"/>
    </source>
</evidence>
<proteinExistence type="predicted"/>
<dbReference type="RefSeq" id="WP_189091051.1">
    <property type="nucleotide sequence ID" value="NZ_BMQL01000015.1"/>
</dbReference>
<reference evidence="1" key="1">
    <citation type="journal article" date="2014" name="Int. J. Syst. Evol. Microbiol.">
        <title>Complete genome sequence of Corynebacterium casei LMG S-19264T (=DSM 44701T), isolated from a smear-ripened cheese.</title>
        <authorList>
            <consortium name="US DOE Joint Genome Institute (JGI-PGF)"/>
            <person name="Walter F."/>
            <person name="Albersmeier A."/>
            <person name="Kalinowski J."/>
            <person name="Ruckert C."/>
        </authorList>
    </citation>
    <scope>NUCLEOTIDE SEQUENCE</scope>
    <source>
        <strain evidence="1">JCM 31311</strain>
    </source>
</reference>
<gene>
    <name evidence="1" type="ORF">GCM10008957_27060</name>
</gene>
<keyword evidence="2" id="KW-1185">Reference proteome</keyword>
<dbReference type="Proteomes" id="UP000603865">
    <property type="component" value="Unassembled WGS sequence"/>
</dbReference>
<organism evidence="1 2">
    <name type="scientific">Deinococcus ruber</name>
    <dbReference type="NCBI Taxonomy" id="1848197"/>
    <lineage>
        <taxon>Bacteria</taxon>
        <taxon>Thermotogati</taxon>
        <taxon>Deinococcota</taxon>
        <taxon>Deinococci</taxon>
        <taxon>Deinococcales</taxon>
        <taxon>Deinococcaceae</taxon>
        <taxon>Deinococcus</taxon>
    </lineage>
</organism>
<sequence>MTDRTALLLQLQDQAITLSTLEAPTGYGKTVVLNQLAAKDAHVLISLADADPDPLSIAGLFHQRLQTVFGPLAQSRLAYDLQKPSVTPAAIAAALRHDLLLYTARWTVPLTLLLDDAETLTNAGRLFLLSHLLSAADLLESFKVRWIISMRTERDLPVRSLYPRMSVQTITTRDLAFDECAMRTLGLTDAQCIRTAGWPAAVMLASLGTEPAEVAHALLLMVPEVLLPTLRRASLLNVWRSGDPAHAHMRLRDGWLTDARSAGIPCQQLHDGSFELHPIMREVLEAELRLRPEEYASAHGALADTLKDHQPMLAVSAYLEAGNEQQAHDVLTALLPSLQSGEQLTAALPLLLRVVTNEASPLFVTLAQALFDNGQLAEGLRRAEIALARAADRAPVLAVLGRMRLRAGNTDLAETYVSEALTGSLPKEEAMLLRAQLALALALQARAAQPHLTSQAELHAQQVIAAASKTRTFGEAELLARTALVITHALRGLRDHARHYAAGAWAALQTLSAGTTVVVCLTQLARFSADDGMDDTASALLEQARAMHGNARDADSSLSITLARAHLALRRGNAIQAATCATQAAHLAAAQHHVPAQREALLLSAITGVLPISNATAIRFGELLRHFGSDPAISAAEAVLTRVFVKGFPVTEKWRGDSALPLEIRALVAVSAVCAAPYDPLWLAEVMDLRQRLGSGAITAYAHLLGRGLPSRLLPSSVRIEVLALQRRPTYMLNGQPFAVRTPLMLPLLLLISNGTLTTREIDTLIGREYGESVRKAALSHLRTALKDACGWPDSVPMTRGELSLLTWSRHSDIDELDYCEFTQLERLYAAPVYASKCVDVPSALDALRRHAREKLHVRFQQWLRVDADAALDAWQRLQNVDAQLGTLSPVRVGVLGR</sequence>
<accession>A0A918C9L8</accession>
<dbReference type="EMBL" id="BMQL01000015">
    <property type="protein sequence ID" value="GGR12724.1"/>
    <property type="molecule type" value="Genomic_DNA"/>
</dbReference>
<protein>
    <submittedName>
        <fullName evidence="1">Uncharacterized protein</fullName>
    </submittedName>
</protein>
<reference evidence="1" key="2">
    <citation type="submission" date="2020-09" db="EMBL/GenBank/DDBJ databases">
        <authorList>
            <person name="Sun Q."/>
            <person name="Ohkuma M."/>
        </authorList>
    </citation>
    <scope>NUCLEOTIDE SEQUENCE</scope>
    <source>
        <strain evidence="1">JCM 31311</strain>
    </source>
</reference>
<comment type="caution">
    <text evidence="1">The sequence shown here is derived from an EMBL/GenBank/DDBJ whole genome shotgun (WGS) entry which is preliminary data.</text>
</comment>